<comment type="caution">
    <text evidence="2">The sequence shown here is derived from an EMBL/GenBank/DDBJ whole genome shotgun (WGS) entry which is preliminary data.</text>
</comment>
<evidence type="ECO:0000256" key="1">
    <source>
        <dbReference type="ARBA" id="ARBA00022679"/>
    </source>
</evidence>
<gene>
    <name evidence="2" type="ORF">QCA50_004513</name>
</gene>
<accession>A0AAW0GH01</accession>
<name>A0AAW0GH01_9APHY</name>
<dbReference type="PANTHER" id="PTHR48045">
    <property type="entry name" value="UDP-GLYCOSYLTRANSFERASE 72B1"/>
    <property type="match status" value="1"/>
</dbReference>
<evidence type="ECO:0000313" key="2">
    <source>
        <dbReference type="EMBL" id="KAK7692878.1"/>
    </source>
</evidence>
<protein>
    <recommendedName>
        <fullName evidence="4">Glycosyltransferase</fullName>
    </recommendedName>
</protein>
<dbReference type="EMBL" id="JASBNA010000004">
    <property type="protein sequence ID" value="KAK7692878.1"/>
    <property type="molecule type" value="Genomic_DNA"/>
</dbReference>
<keyword evidence="3" id="KW-1185">Reference proteome</keyword>
<evidence type="ECO:0000313" key="3">
    <source>
        <dbReference type="Proteomes" id="UP001385951"/>
    </source>
</evidence>
<reference evidence="2 3" key="1">
    <citation type="submission" date="2022-09" db="EMBL/GenBank/DDBJ databases">
        <authorList>
            <person name="Palmer J.M."/>
        </authorList>
    </citation>
    <scope>NUCLEOTIDE SEQUENCE [LARGE SCALE GENOMIC DNA]</scope>
    <source>
        <strain evidence="2 3">DSM 7382</strain>
    </source>
</reference>
<dbReference type="GO" id="GO:0008194">
    <property type="term" value="F:UDP-glycosyltransferase activity"/>
    <property type="evidence" value="ECO:0007669"/>
    <property type="project" value="InterPro"/>
</dbReference>
<organism evidence="2 3">
    <name type="scientific">Cerrena zonata</name>
    <dbReference type="NCBI Taxonomy" id="2478898"/>
    <lineage>
        <taxon>Eukaryota</taxon>
        <taxon>Fungi</taxon>
        <taxon>Dikarya</taxon>
        <taxon>Basidiomycota</taxon>
        <taxon>Agaricomycotina</taxon>
        <taxon>Agaricomycetes</taxon>
        <taxon>Polyporales</taxon>
        <taxon>Cerrenaceae</taxon>
        <taxon>Cerrena</taxon>
    </lineage>
</organism>
<dbReference type="InterPro" id="IPR002213">
    <property type="entry name" value="UDP_glucos_trans"/>
</dbReference>
<dbReference type="Proteomes" id="UP001385951">
    <property type="component" value="Unassembled WGS sequence"/>
</dbReference>
<evidence type="ECO:0008006" key="4">
    <source>
        <dbReference type="Google" id="ProtNLM"/>
    </source>
</evidence>
<keyword evidence="1" id="KW-0808">Transferase</keyword>
<proteinExistence type="predicted"/>
<dbReference type="CDD" id="cd03784">
    <property type="entry name" value="GT1_Gtf-like"/>
    <property type="match status" value="1"/>
</dbReference>
<dbReference type="PANTHER" id="PTHR48045:SF31">
    <property type="entry name" value="UDP-GLYCOSYLTRANSFERASE 76B1-LIKE"/>
    <property type="match status" value="1"/>
</dbReference>
<dbReference type="AlphaFoldDB" id="A0AAW0GH01"/>
<dbReference type="Pfam" id="PF00201">
    <property type="entry name" value="UDPGT"/>
    <property type="match status" value="1"/>
</dbReference>
<sequence>MAIEDVRIQPASHIVLLATEAWGHARPLCTFAVRLAQTQKVNITMFVVPNFATRIEAELSRSFNDSDDPVRSLIRVAALDMGKVSDTASFVAFNESFAGAYALLVNGQPVICSQSGRVIPPISTPDVVVMDFFCVPALEAVRKLSQKPVKVLAWISCHASVLIYPFAPVSRGGRGDYRPRVMSEVAATGKSVEEVAETVMTDFPGNLMHVPGLPLMYDYELCPQTVHLEGFAGIFYLMMQTFIDACDGAILSTAEPLEPEGVAAIRDWFAETDRETYAVGPLFPIGEGTTAGEQSQSDKPNEIDAFLKSTLETHGPNSLLYIAFGSLYWPTEPEKMWAFLDVVMERKIPFILSHASQIAVVPEEVRAKVDAYGSGLLSKWTPQQTILAHPVTGWFVTHCGVNSVLEASALGVPMICWPFHVDQPTLAAQLSEINNVAYELLEVRTGERGLKPLYRTGRAPLGTLEAVREEASIVLEKAFGDDGLKKRANLKKLQEAILSTWNEDGSSRRDLDRLVASVQPK</sequence>
<dbReference type="SUPFAM" id="SSF53756">
    <property type="entry name" value="UDP-Glycosyltransferase/glycogen phosphorylase"/>
    <property type="match status" value="1"/>
</dbReference>
<dbReference type="Gene3D" id="3.40.50.2000">
    <property type="entry name" value="Glycogen Phosphorylase B"/>
    <property type="match status" value="2"/>
</dbReference>